<organism evidence="3 4">
    <name type="scientific">Paracholeplasma manati</name>
    <dbReference type="NCBI Taxonomy" id="591373"/>
    <lineage>
        <taxon>Bacteria</taxon>
        <taxon>Bacillati</taxon>
        <taxon>Mycoplasmatota</taxon>
        <taxon>Mollicutes</taxon>
        <taxon>Acholeplasmatales</taxon>
        <taxon>Acholeplasmataceae</taxon>
        <taxon>Paracholeplasma</taxon>
    </lineage>
</organism>
<evidence type="ECO:0000256" key="2">
    <source>
        <dbReference type="SAM" id="Phobius"/>
    </source>
</evidence>
<proteinExistence type="predicted"/>
<dbReference type="RefSeq" id="WP_263609041.1">
    <property type="nucleotide sequence ID" value="NZ_JAOVQM010000011.1"/>
</dbReference>
<dbReference type="Proteomes" id="UP001177160">
    <property type="component" value="Unassembled WGS sequence"/>
</dbReference>
<reference evidence="3" key="1">
    <citation type="submission" date="2022-09" db="EMBL/GenBank/DDBJ databases">
        <title>Novel Mycoplasma species identified in domestic and wild animals.</title>
        <authorList>
            <person name="Volokhov D.V."/>
            <person name="Furtak V.A."/>
            <person name="Zagorodnyaya T.A."/>
        </authorList>
    </citation>
    <scope>NUCLEOTIDE SEQUENCE</scope>
    <source>
        <strain evidence="3">Oakley</strain>
    </source>
</reference>
<evidence type="ECO:0000313" key="4">
    <source>
        <dbReference type="Proteomes" id="UP001177160"/>
    </source>
</evidence>
<evidence type="ECO:0000256" key="1">
    <source>
        <dbReference type="SAM" id="MobiDB-lite"/>
    </source>
</evidence>
<keyword evidence="2" id="KW-0812">Transmembrane</keyword>
<keyword evidence="4" id="KW-1185">Reference proteome</keyword>
<accession>A0ABT2Y7X5</accession>
<keyword evidence="2" id="KW-1133">Transmembrane helix</keyword>
<gene>
    <name evidence="3" type="ORF">N7548_08470</name>
</gene>
<feature type="region of interest" description="Disordered" evidence="1">
    <location>
        <begin position="38"/>
        <end position="60"/>
    </location>
</feature>
<feature type="compositionally biased region" description="Basic and acidic residues" evidence="1">
    <location>
        <begin position="38"/>
        <end position="49"/>
    </location>
</feature>
<name>A0ABT2Y7X5_9MOLU</name>
<protein>
    <submittedName>
        <fullName evidence="3">Uncharacterized protein</fullName>
    </submittedName>
</protein>
<feature type="transmembrane region" description="Helical" evidence="2">
    <location>
        <begin position="65"/>
        <end position="85"/>
    </location>
</feature>
<feature type="compositionally biased region" description="Polar residues" evidence="1">
    <location>
        <begin position="50"/>
        <end position="60"/>
    </location>
</feature>
<keyword evidence="2" id="KW-0472">Membrane</keyword>
<comment type="caution">
    <text evidence="3">The sequence shown here is derived from an EMBL/GenBank/DDBJ whole genome shotgun (WGS) entry which is preliminary data.</text>
</comment>
<dbReference type="EMBL" id="JAOVQM010000011">
    <property type="protein sequence ID" value="MCV2232852.1"/>
    <property type="molecule type" value="Genomic_DNA"/>
</dbReference>
<evidence type="ECO:0000313" key="3">
    <source>
        <dbReference type="EMBL" id="MCV2232852.1"/>
    </source>
</evidence>
<sequence length="89" mass="10411">MREIKQIECSQCKNKYYDDQDTCPFCGHTTRRVHVESNDSDDFYKDEPKQTQNSSSKSSLTDQDIIILVVLAIFFWPAALIFLFVKLKK</sequence>